<dbReference type="OrthoDB" id="9765242at2"/>
<dbReference type="RefSeq" id="WP_142525199.1">
    <property type="nucleotide sequence ID" value="NZ_CABFUZ020000122.1"/>
</dbReference>
<protein>
    <recommendedName>
        <fullName evidence="2">Peptidase S55 domain-containing protein</fullName>
    </recommendedName>
</protein>
<gene>
    <name evidence="3" type="ORF">MAMC_01168</name>
</gene>
<accession>A0A5E6MBS4</accession>
<sequence length="587" mass="63504">MRYRLLAAFLLCLGAFSLPTEMPAATQEPIFPKSQLRPGMHGLTYTVLQGSKIEPLQTEILGIAKDYVGPGLDLIIAKLIDAKTVTTGAVHGMSGSPLYIDGKLVGALSRRIASFEKDGHCGFTPIEDMLRVEREPAPELGRPFPTQLRETWHLAGRLPLRGAMLRADYLSIPLSVGGLNPQAAARFLEALGLRGSPVMAVPGGGTTAMVGDGSALEPGAPLAAVMMTGDINISGTGTLTWRNGNRVLAFGHPMFGFGKSDLPMAAAEVVTTVPSYEMPYKLTNVGKVIGTILEDRLSAIGGEVGQMPKLASYRIERLHRGRTLPTLRGEFVSHPLLTPLLVDLAIGQIFSATDSFGRSFTLSIDGVVHFRNLPPLHLRGIYSGEDGDLVAAISEMVQPLQMLFQQPWKEPLVESLELKTESAEEEENWIIEQASVDNPRCRPGSTISVEVVLQERHGRRLRRRIPLVLPAGLHDQPVAIRIASGRSLDTRALLRKAPSAESAEDLIALLNEQHPNDMLYVQAVTESSGLVSEATDLPALPPTVRSTLSPPTSSKKSDPWNDLIWTEVSLSVPGVINGEQLVRIDVR</sequence>
<dbReference type="EMBL" id="CABFUZ020000122">
    <property type="protein sequence ID" value="VVM06659.1"/>
    <property type="molecule type" value="Genomic_DNA"/>
</dbReference>
<evidence type="ECO:0000256" key="1">
    <source>
        <dbReference type="SAM" id="SignalP"/>
    </source>
</evidence>
<evidence type="ECO:0000313" key="3">
    <source>
        <dbReference type="EMBL" id="VVM06659.1"/>
    </source>
</evidence>
<reference evidence="3" key="1">
    <citation type="submission" date="2019-09" db="EMBL/GenBank/DDBJ databases">
        <authorList>
            <person name="Cremers G."/>
        </authorList>
    </citation>
    <scope>NUCLEOTIDE SEQUENCE [LARGE SCALE GENOMIC DNA]</scope>
    <source>
        <strain evidence="3">3B</strain>
    </source>
</reference>
<organism evidence="3 4">
    <name type="scientific">Methylacidimicrobium cyclopophantes</name>
    <dbReference type="NCBI Taxonomy" id="1041766"/>
    <lineage>
        <taxon>Bacteria</taxon>
        <taxon>Pseudomonadati</taxon>
        <taxon>Verrucomicrobiota</taxon>
        <taxon>Methylacidimicrobium</taxon>
    </lineage>
</organism>
<feature type="domain" description="Peptidase S55" evidence="2">
    <location>
        <begin position="1"/>
        <end position="145"/>
    </location>
</feature>
<dbReference type="Proteomes" id="UP000381693">
    <property type="component" value="Unassembled WGS sequence"/>
</dbReference>
<keyword evidence="4" id="KW-1185">Reference proteome</keyword>
<name>A0A5E6MBS4_9BACT</name>
<feature type="signal peptide" evidence="1">
    <location>
        <begin position="1"/>
        <end position="24"/>
    </location>
</feature>
<comment type="caution">
    <text evidence="3">The sequence shown here is derived from an EMBL/GenBank/DDBJ whole genome shotgun (WGS) entry which is preliminary data.</text>
</comment>
<proteinExistence type="predicted"/>
<evidence type="ECO:0000313" key="4">
    <source>
        <dbReference type="Proteomes" id="UP000381693"/>
    </source>
</evidence>
<feature type="chain" id="PRO_5022707739" description="Peptidase S55 domain-containing protein" evidence="1">
    <location>
        <begin position="25"/>
        <end position="587"/>
    </location>
</feature>
<evidence type="ECO:0000259" key="2">
    <source>
        <dbReference type="PROSITE" id="PS51494"/>
    </source>
</evidence>
<dbReference type="Pfam" id="PF05580">
    <property type="entry name" value="Peptidase_S55"/>
    <property type="match status" value="1"/>
</dbReference>
<dbReference type="InterPro" id="IPR008763">
    <property type="entry name" value="Peptidase_S55"/>
</dbReference>
<dbReference type="AlphaFoldDB" id="A0A5E6MBS4"/>
<dbReference type="PROSITE" id="PS51494">
    <property type="entry name" value="SPOIVB"/>
    <property type="match status" value="1"/>
</dbReference>
<keyword evidence="1" id="KW-0732">Signal</keyword>